<proteinExistence type="predicted"/>
<keyword evidence="2" id="KW-1185">Reference proteome</keyword>
<gene>
    <name evidence="1" type="ORF">IHE45_17G066100</name>
</gene>
<keyword evidence="1" id="KW-0378">Hydrolase</keyword>
<evidence type="ECO:0000313" key="1">
    <source>
        <dbReference type="EMBL" id="KAH7658125.1"/>
    </source>
</evidence>
<dbReference type="EC" id="3.1.1.1" evidence="1"/>
<reference evidence="2" key="1">
    <citation type="journal article" date="2022" name="Nat. Commun.">
        <title>Chromosome evolution and the genetic basis of agronomically important traits in greater yam.</title>
        <authorList>
            <person name="Bredeson J.V."/>
            <person name="Lyons J.B."/>
            <person name="Oniyinde I.O."/>
            <person name="Okereke N.R."/>
            <person name="Kolade O."/>
            <person name="Nnabue I."/>
            <person name="Nwadili C.O."/>
            <person name="Hribova E."/>
            <person name="Parker M."/>
            <person name="Nwogha J."/>
            <person name="Shu S."/>
            <person name="Carlson J."/>
            <person name="Kariba R."/>
            <person name="Muthemba S."/>
            <person name="Knop K."/>
            <person name="Barton G.J."/>
            <person name="Sherwood A.V."/>
            <person name="Lopez-Montes A."/>
            <person name="Asiedu R."/>
            <person name="Jamnadass R."/>
            <person name="Muchugi A."/>
            <person name="Goodstein D."/>
            <person name="Egesi C.N."/>
            <person name="Featherston J."/>
            <person name="Asfaw A."/>
            <person name="Simpson G.G."/>
            <person name="Dolezel J."/>
            <person name="Hendre P.S."/>
            <person name="Van Deynze A."/>
            <person name="Kumar P.L."/>
            <person name="Obidiegwu J.E."/>
            <person name="Bhattacharjee R."/>
            <person name="Rokhsar D.S."/>
        </authorList>
    </citation>
    <scope>NUCLEOTIDE SEQUENCE [LARGE SCALE GENOMIC DNA]</scope>
    <source>
        <strain evidence="2">cv. TDa95/00328</strain>
    </source>
</reference>
<protein>
    <submittedName>
        <fullName evidence="1">GDSL lipase/esterase protein</fullName>
        <ecNumber evidence="1">3.1.1.1</ecNumber>
    </submittedName>
</protein>
<organism evidence="1 2">
    <name type="scientific">Dioscorea alata</name>
    <name type="common">Purple yam</name>
    <dbReference type="NCBI Taxonomy" id="55571"/>
    <lineage>
        <taxon>Eukaryota</taxon>
        <taxon>Viridiplantae</taxon>
        <taxon>Streptophyta</taxon>
        <taxon>Embryophyta</taxon>
        <taxon>Tracheophyta</taxon>
        <taxon>Spermatophyta</taxon>
        <taxon>Magnoliopsida</taxon>
        <taxon>Liliopsida</taxon>
        <taxon>Dioscoreales</taxon>
        <taxon>Dioscoreaceae</taxon>
        <taxon>Dioscorea</taxon>
    </lineage>
</organism>
<dbReference type="Proteomes" id="UP000827976">
    <property type="component" value="Chromosome 17"/>
</dbReference>
<evidence type="ECO:0000313" key="2">
    <source>
        <dbReference type="Proteomes" id="UP000827976"/>
    </source>
</evidence>
<comment type="caution">
    <text evidence="1">The sequence shown here is derived from an EMBL/GenBank/DDBJ whole genome shotgun (WGS) entry which is preliminary data.</text>
</comment>
<dbReference type="EMBL" id="CM037027">
    <property type="protein sequence ID" value="KAH7658125.1"/>
    <property type="molecule type" value="Genomic_DNA"/>
</dbReference>
<name>A0ACB7UD34_DIOAL</name>
<accession>A0ACB7UD34</accession>
<sequence length="247" mass="27549">MGSLLSTNISLKAQLEWFDELKPSLCHSVEECKEYFSKSLFLVGEIGINDYTLPLIFGKSIDEVFSYVPKVVQAIKTSIERLINQGVIDLVVPGNLPMGCLPIFLTMFYTTNKAAYDPRNGCLNQLNSLAEYHNSLLQNSLKMLQLRYPQARIKYADYYSLVISFVDSPQQFGFSSGALRACCGSGGLYNFNSSVFCGSPEASVCTDPSTYMNWDGIHSTEAAYHHIAIGILYGPYSRPPMFTNFRS</sequence>